<dbReference type="Proteomes" id="UP000515146">
    <property type="component" value="Unplaced"/>
</dbReference>
<dbReference type="OrthoDB" id="10352114at2759"/>
<dbReference type="InParanoid" id="A0A6P6XY76"/>
<keyword evidence="2" id="KW-1185">Reference proteome</keyword>
<evidence type="ECO:0000256" key="1">
    <source>
        <dbReference type="SAM" id="SignalP"/>
    </source>
</evidence>
<evidence type="ECO:0000313" key="3">
    <source>
        <dbReference type="RefSeq" id="XP_027198262.1"/>
    </source>
</evidence>
<keyword evidence="1" id="KW-0732">Signal</keyword>
<dbReference type="AlphaFoldDB" id="A0A6P6XY76"/>
<protein>
    <submittedName>
        <fullName evidence="3">Uncharacterized protein LOC113792560</fullName>
    </submittedName>
</protein>
<gene>
    <name evidence="3" type="primary">LOC113792560</name>
</gene>
<feature type="signal peptide" evidence="1">
    <location>
        <begin position="1"/>
        <end position="25"/>
    </location>
</feature>
<proteinExistence type="predicted"/>
<feature type="chain" id="PRO_5027664775" evidence="1">
    <location>
        <begin position="26"/>
        <end position="112"/>
    </location>
</feature>
<reference evidence="3" key="1">
    <citation type="submission" date="2025-08" db="UniProtKB">
        <authorList>
            <consortium name="RefSeq"/>
        </authorList>
    </citation>
    <scope>IDENTIFICATION</scope>
    <source>
        <strain evidence="3">Airmid</strain>
    </source>
</reference>
<organism evidence="2 3">
    <name type="scientific">Dermatophagoides pteronyssinus</name>
    <name type="common">European house dust mite</name>
    <dbReference type="NCBI Taxonomy" id="6956"/>
    <lineage>
        <taxon>Eukaryota</taxon>
        <taxon>Metazoa</taxon>
        <taxon>Ecdysozoa</taxon>
        <taxon>Arthropoda</taxon>
        <taxon>Chelicerata</taxon>
        <taxon>Arachnida</taxon>
        <taxon>Acari</taxon>
        <taxon>Acariformes</taxon>
        <taxon>Sarcoptiformes</taxon>
        <taxon>Astigmata</taxon>
        <taxon>Psoroptidia</taxon>
        <taxon>Analgoidea</taxon>
        <taxon>Pyroglyphidae</taxon>
        <taxon>Dermatophagoidinae</taxon>
        <taxon>Dermatophagoides</taxon>
    </lineage>
</organism>
<dbReference type="KEGG" id="dpte:113792560"/>
<evidence type="ECO:0000313" key="2">
    <source>
        <dbReference type="Proteomes" id="UP000515146"/>
    </source>
</evidence>
<accession>A0A6P6XY76</accession>
<sequence>MCMMCVNNNLLIIFCCFNKINVCLSMIYINFDCFKLFELSLRINRILTDDFGLKINAAFMATSPTLSPDSIRYLDNKVANIIFSSCKANFCPIQFRGPAENGTNANGFIRPQ</sequence>
<dbReference type="RefSeq" id="XP_027198262.1">
    <property type="nucleotide sequence ID" value="XM_027342461.1"/>
</dbReference>
<name>A0A6P6XY76_DERPT</name>